<proteinExistence type="predicted"/>
<dbReference type="PANTHER" id="PTHR31215">
    <property type="entry name" value="OS05G0510400 PROTEIN-RELATED"/>
    <property type="match status" value="1"/>
</dbReference>
<protein>
    <submittedName>
        <fullName evidence="3">F-box protein At1g78100-like</fullName>
    </submittedName>
</protein>
<feature type="domain" description="F-box" evidence="1">
    <location>
        <begin position="23"/>
        <end position="64"/>
    </location>
</feature>
<sequence length="344" mass="38998">MAGVQEQDASSSNPIDDDGFDSLPDSLVLLIFNSVCDVKTLIRCRAVSKRFNSLVPHCDSLFLKIDCIISSDFDSDSDSDSDPNSHLFKFFKSTVKSFFYFISSILLKSKLQKSPAQILRQFYRIQRLQIEFPTKDFEIERVVKWRAEFGEALRNCVILSFEKIRNSDGREVMEVDGVDYGFVTGMKARVLWMMGALMTASARHHVMAEVVEEHLEMKNLVLRDRGGNGVVVMEENGLEDFRRSRMCGGGEAAGRLQMRTRIPRTTVRMKCWPLLEIRQGLYMEDATLVVLRPTGNATMDQSTDVEKEDADLALSAFEDDDVYTDAVAALLTKGKRCQFEINSF</sequence>
<dbReference type="AlphaFoldDB" id="A0A6J1HCA7"/>
<dbReference type="GeneID" id="111462777"/>
<name>A0A6J1HCA7_CUCMO</name>
<dbReference type="Proteomes" id="UP000504609">
    <property type="component" value="Unplaced"/>
</dbReference>
<evidence type="ECO:0000259" key="1">
    <source>
        <dbReference type="SMART" id="SM00256"/>
    </source>
</evidence>
<dbReference type="SUPFAM" id="SSF81383">
    <property type="entry name" value="F-box domain"/>
    <property type="match status" value="1"/>
</dbReference>
<dbReference type="KEGG" id="cmos:111462777"/>
<organism evidence="2 3">
    <name type="scientific">Cucurbita moschata</name>
    <name type="common">Winter crookneck squash</name>
    <name type="synonym">Cucurbita pepo var. moschata</name>
    <dbReference type="NCBI Taxonomy" id="3662"/>
    <lineage>
        <taxon>Eukaryota</taxon>
        <taxon>Viridiplantae</taxon>
        <taxon>Streptophyta</taxon>
        <taxon>Embryophyta</taxon>
        <taxon>Tracheophyta</taxon>
        <taxon>Spermatophyta</taxon>
        <taxon>Magnoliopsida</taxon>
        <taxon>eudicotyledons</taxon>
        <taxon>Gunneridae</taxon>
        <taxon>Pentapetalae</taxon>
        <taxon>rosids</taxon>
        <taxon>fabids</taxon>
        <taxon>Cucurbitales</taxon>
        <taxon>Cucurbitaceae</taxon>
        <taxon>Cucurbiteae</taxon>
        <taxon>Cucurbita</taxon>
    </lineage>
</organism>
<dbReference type="InterPro" id="IPR044809">
    <property type="entry name" value="AUF1-like"/>
</dbReference>
<dbReference type="SMART" id="SM00256">
    <property type="entry name" value="FBOX"/>
    <property type="match status" value="1"/>
</dbReference>
<keyword evidence="2" id="KW-1185">Reference proteome</keyword>
<dbReference type="InterPro" id="IPR001810">
    <property type="entry name" value="F-box_dom"/>
</dbReference>
<accession>A0A6J1HCA7</accession>
<dbReference type="CDD" id="cd09917">
    <property type="entry name" value="F-box_SF"/>
    <property type="match status" value="1"/>
</dbReference>
<gene>
    <name evidence="3" type="primary">LOC111462777</name>
</gene>
<reference evidence="3" key="1">
    <citation type="submission" date="2025-08" db="UniProtKB">
        <authorList>
            <consortium name="RefSeq"/>
        </authorList>
    </citation>
    <scope>IDENTIFICATION</scope>
    <source>
        <tissue evidence="3">Young leaves</tissue>
    </source>
</reference>
<dbReference type="InterPro" id="IPR036047">
    <property type="entry name" value="F-box-like_dom_sf"/>
</dbReference>
<evidence type="ECO:0000313" key="3">
    <source>
        <dbReference type="RefSeq" id="XP_022962282.1"/>
    </source>
</evidence>
<dbReference type="Gene3D" id="1.20.1280.50">
    <property type="match status" value="1"/>
</dbReference>
<evidence type="ECO:0000313" key="2">
    <source>
        <dbReference type="Proteomes" id="UP000504609"/>
    </source>
</evidence>
<dbReference type="Pfam" id="PF12937">
    <property type="entry name" value="F-box-like"/>
    <property type="match status" value="1"/>
</dbReference>
<dbReference type="RefSeq" id="XP_022962282.1">
    <property type="nucleotide sequence ID" value="XM_023106514.1"/>
</dbReference>